<organism evidence="2 3">
    <name type="scientific">Penicillium atrosanguineum</name>
    <dbReference type="NCBI Taxonomy" id="1132637"/>
    <lineage>
        <taxon>Eukaryota</taxon>
        <taxon>Fungi</taxon>
        <taxon>Dikarya</taxon>
        <taxon>Ascomycota</taxon>
        <taxon>Pezizomycotina</taxon>
        <taxon>Eurotiomycetes</taxon>
        <taxon>Eurotiomycetidae</taxon>
        <taxon>Eurotiales</taxon>
        <taxon>Aspergillaceae</taxon>
        <taxon>Penicillium</taxon>
    </lineage>
</organism>
<dbReference type="InterPro" id="IPR049556">
    <property type="entry name" value="PhiB"/>
</dbReference>
<accession>A0A9W9H968</accession>
<keyword evidence="3" id="KW-1185">Reference proteome</keyword>
<evidence type="ECO:0000313" key="3">
    <source>
        <dbReference type="Proteomes" id="UP001147746"/>
    </source>
</evidence>
<evidence type="ECO:0000313" key="2">
    <source>
        <dbReference type="EMBL" id="KAJ5316429.1"/>
    </source>
</evidence>
<dbReference type="InterPro" id="IPR008914">
    <property type="entry name" value="PEBP"/>
</dbReference>
<dbReference type="CDD" id="cd00457">
    <property type="entry name" value="PEBP"/>
    <property type="match status" value="1"/>
</dbReference>
<name>A0A9W9H968_9EURO</name>
<dbReference type="SUPFAM" id="SSF49777">
    <property type="entry name" value="PEBP-like"/>
    <property type="match status" value="1"/>
</dbReference>
<dbReference type="EMBL" id="JAPZBO010000005">
    <property type="protein sequence ID" value="KAJ5316429.1"/>
    <property type="molecule type" value="Genomic_DNA"/>
</dbReference>
<dbReference type="OrthoDB" id="10251855at2759"/>
<dbReference type="AlphaFoldDB" id="A0A9W9H968"/>
<reference evidence="2" key="2">
    <citation type="journal article" date="2023" name="IMA Fungus">
        <title>Comparative genomic study of the Penicillium genus elucidates a diverse pangenome and 15 lateral gene transfer events.</title>
        <authorList>
            <person name="Petersen C."/>
            <person name="Sorensen T."/>
            <person name="Nielsen M.R."/>
            <person name="Sondergaard T.E."/>
            <person name="Sorensen J.L."/>
            <person name="Fitzpatrick D.A."/>
            <person name="Frisvad J.C."/>
            <person name="Nielsen K.L."/>
        </authorList>
    </citation>
    <scope>NUCLEOTIDE SEQUENCE</scope>
    <source>
        <strain evidence="2">IBT 21472</strain>
    </source>
</reference>
<evidence type="ECO:0008006" key="4">
    <source>
        <dbReference type="Google" id="ProtNLM"/>
    </source>
</evidence>
<dbReference type="Gene3D" id="3.90.280.10">
    <property type="entry name" value="PEBP-like"/>
    <property type="match status" value="1"/>
</dbReference>
<evidence type="ECO:0000256" key="1">
    <source>
        <dbReference type="SAM" id="MobiDB-lite"/>
    </source>
</evidence>
<reference evidence="2" key="1">
    <citation type="submission" date="2022-12" db="EMBL/GenBank/DDBJ databases">
        <authorList>
            <person name="Petersen C."/>
        </authorList>
    </citation>
    <scope>NUCLEOTIDE SEQUENCE</scope>
    <source>
        <strain evidence="2">IBT 21472</strain>
    </source>
</reference>
<dbReference type="Proteomes" id="UP001147746">
    <property type="component" value="Unassembled WGS sequence"/>
</dbReference>
<dbReference type="InterPro" id="IPR036610">
    <property type="entry name" value="PEBP-like_sf"/>
</dbReference>
<dbReference type="Pfam" id="PF01161">
    <property type="entry name" value="PBP"/>
    <property type="match status" value="1"/>
</dbReference>
<proteinExistence type="predicted"/>
<comment type="caution">
    <text evidence="2">The sequence shown here is derived from an EMBL/GenBank/DDBJ whole genome shotgun (WGS) entry which is preliminary data.</text>
</comment>
<gene>
    <name evidence="2" type="ORF">N7476_006736</name>
</gene>
<dbReference type="PANTHER" id="PTHR30289">
    <property type="entry name" value="UNCHARACTERIZED PROTEIN YBCL-RELATED"/>
    <property type="match status" value="1"/>
</dbReference>
<feature type="region of interest" description="Disordered" evidence="1">
    <location>
        <begin position="115"/>
        <end position="135"/>
    </location>
</feature>
<protein>
    <recommendedName>
        <fullName evidence="4">PEBP-like protein</fullName>
    </recommendedName>
</protein>
<dbReference type="PANTHER" id="PTHR30289:SF13">
    <property type="entry name" value="PEBP-LIKE PROTEIN"/>
    <property type="match status" value="1"/>
</dbReference>
<sequence>MAVVLNYLQFLLGRTLYPFRGHDAGQIIYTPAFKSVSKPNMTLESPECGPSGSSLLLRHTNLAEDGRGCLPELRWTPPQCEQPVQEYVLICEDIDLPVPFLVIYHGMQWGIPSSATKASPADVKPSETDPKSNMTEAGWRYVPNLMGTSYIGAGPPLGHGSHRYVYTIIALSEPLQFERPEKASKKDIQNAMVGKIVGWGQWVGVFQRPWPN</sequence>